<evidence type="ECO:0000256" key="5">
    <source>
        <dbReference type="ARBA" id="ARBA00022823"/>
    </source>
</evidence>
<dbReference type="Gene3D" id="3.30.559.10">
    <property type="entry name" value="Chloramphenicol acetyltransferase-like domain"/>
    <property type="match status" value="1"/>
</dbReference>
<dbReference type="OrthoDB" id="15567at2759"/>
<dbReference type="Gene3D" id="2.40.50.100">
    <property type="match status" value="1"/>
</dbReference>
<dbReference type="InterPro" id="IPR011053">
    <property type="entry name" value="Single_hybrid_motif"/>
</dbReference>
<dbReference type="EC" id="2.3.1.-" evidence="9"/>
<keyword evidence="4 9" id="KW-0808">Transferase</keyword>
<dbReference type="SUPFAM" id="SSF52777">
    <property type="entry name" value="CoA-dependent acyltransferases"/>
    <property type="match status" value="1"/>
</dbReference>
<dbReference type="GO" id="GO:0031405">
    <property type="term" value="F:lipoic acid binding"/>
    <property type="evidence" value="ECO:0007669"/>
    <property type="project" value="TreeGrafter"/>
</dbReference>
<dbReference type="PANTHER" id="PTHR43178:SF5">
    <property type="entry name" value="LIPOAMIDE ACYLTRANSFERASE COMPONENT OF BRANCHED-CHAIN ALPHA-KETO ACID DEHYDROGENASE COMPLEX, MITOCHONDRIAL"/>
    <property type="match status" value="1"/>
</dbReference>
<dbReference type="Pfam" id="PF00364">
    <property type="entry name" value="Biotin_lipoyl"/>
    <property type="match status" value="1"/>
</dbReference>
<dbReference type="FunFam" id="3.30.559.10:FF:000007">
    <property type="entry name" value="Dihydrolipoamide acetyltransferase component of pyruvate dehydrogenase complex"/>
    <property type="match status" value="1"/>
</dbReference>
<gene>
    <name evidence="12" type="ORF">EV44_g5875</name>
</gene>
<dbReference type="AlphaFoldDB" id="A0A0B1P9K0"/>
<dbReference type="CDD" id="cd06849">
    <property type="entry name" value="lipoyl_domain"/>
    <property type="match status" value="1"/>
</dbReference>
<dbReference type="OMA" id="MPFCIKA"/>
<evidence type="ECO:0000259" key="11">
    <source>
        <dbReference type="PROSITE" id="PS51826"/>
    </source>
</evidence>
<comment type="subcellular location">
    <subcellularLocation>
        <location evidence="2">Mitochondrion matrix</location>
    </subcellularLocation>
</comment>
<evidence type="ECO:0000313" key="12">
    <source>
        <dbReference type="EMBL" id="KHJ34035.1"/>
    </source>
</evidence>
<name>A0A0B1P9K0_UNCNE</name>
<keyword evidence="13" id="KW-1185">Reference proteome</keyword>
<dbReference type="PROSITE" id="PS50968">
    <property type="entry name" value="BIOTINYL_LIPOYL"/>
    <property type="match status" value="1"/>
</dbReference>
<dbReference type="Pfam" id="PF02817">
    <property type="entry name" value="E3_binding"/>
    <property type="match status" value="1"/>
</dbReference>
<dbReference type="InterPro" id="IPR036625">
    <property type="entry name" value="E3-bd_dom_sf"/>
</dbReference>
<dbReference type="FunFam" id="2.40.50.100:FF:000013">
    <property type="entry name" value="Dihydrolipoamide acetyltransferase component of pyruvate dehydrogenase complex"/>
    <property type="match status" value="1"/>
</dbReference>
<accession>A0A0B1P9K0</accession>
<dbReference type="GO" id="GO:0016407">
    <property type="term" value="F:acetyltransferase activity"/>
    <property type="evidence" value="ECO:0007669"/>
    <property type="project" value="TreeGrafter"/>
</dbReference>
<evidence type="ECO:0000256" key="9">
    <source>
        <dbReference type="RuleBase" id="RU003423"/>
    </source>
</evidence>
<evidence type="ECO:0000256" key="7">
    <source>
        <dbReference type="ARBA" id="ARBA00023128"/>
    </source>
</evidence>
<dbReference type="SUPFAM" id="SSF51230">
    <property type="entry name" value="Single hybrid motif"/>
    <property type="match status" value="1"/>
</dbReference>
<dbReference type="PROSITE" id="PS51826">
    <property type="entry name" value="PSBD"/>
    <property type="match status" value="1"/>
</dbReference>
<evidence type="ECO:0000256" key="4">
    <source>
        <dbReference type="ARBA" id="ARBA00022679"/>
    </source>
</evidence>
<dbReference type="GO" id="GO:0005759">
    <property type="term" value="C:mitochondrial matrix"/>
    <property type="evidence" value="ECO:0007669"/>
    <property type="project" value="UniProtKB-SubCell"/>
</dbReference>
<organism evidence="12 13">
    <name type="scientific">Uncinula necator</name>
    <name type="common">Grape powdery mildew</name>
    <dbReference type="NCBI Taxonomy" id="52586"/>
    <lineage>
        <taxon>Eukaryota</taxon>
        <taxon>Fungi</taxon>
        <taxon>Dikarya</taxon>
        <taxon>Ascomycota</taxon>
        <taxon>Pezizomycotina</taxon>
        <taxon>Leotiomycetes</taxon>
        <taxon>Erysiphales</taxon>
        <taxon>Erysiphaceae</taxon>
        <taxon>Erysiphe</taxon>
    </lineage>
</organism>
<comment type="similarity">
    <text evidence="3 9">Belongs to the 2-oxoacid dehydrogenase family.</text>
</comment>
<evidence type="ECO:0000256" key="2">
    <source>
        <dbReference type="ARBA" id="ARBA00004305"/>
    </source>
</evidence>
<dbReference type="PANTHER" id="PTHR43178">
    <property type="entry name" value="DIHYDROLIPOAMIDE ACETYLTRANSFERASE COMPONENT OF PYRUVATE DEHYDROGENASE COMPLEX"/>
    <property type="match status" value="1"/>
</dbReference>
<evidence type="ECO:0000313" key="13">
    <source>
        <dbReference type="Proteomes" id="UP000030854"/>
    </source>
</evidence>
<dbReference type="SUPFAM" id="SSF47005">
    <property type="entry name" value="Peripheral subunit-binding domain of 2-oxo acid dehydrogenase complex"/>
    <property type="match status" value="1"/>
</dbReference>
<dbReference type="InterPro" id="IPR001078">
    <property type="entry name" value="2-oxoacid_DH_actylTfrase"/>
</dbReference>
<comment type="cofactor">
    <cofactor evidence="1 9">
        <name>(R)-lipoate</name>
        <dbReference type="ChEBI" id="CHEBI:83088"/>
    </cofactor>
</comment>
<dbReference type="STRING" id="52586.A0A0B1P9K0"/>
<evidence type="ECO:0000256" key="6">
    <source>
        <dbReference type="ARBA" id="ARBA00022946"/>
    </source>
</evidence>
<protein>
    <recommendedName>
        <fullName evidence="9">Dihydrolipoamide acetyltransferase component of pyruvate dehydrogenase complex</fullName>
        <ecNumber evidence="9">2.3.1.-</ecNumber>
    </recommendedName>
</protein>
<dbReference type="InterPro" id="IPR050743">
    <property type="entry name" value="2-oxoacid_DH_E2_comp"/>
</dbReference>
<dbReference type="GO" id="GO:0045333">
    <property type="term" value="P:cellular respiration"/>
    <property type="evidence" value="ECO:0007669"/>
    <property type="project" value="UniProtKB-ARBA"/>
</dbReference>
<dbReference type="Pfam" id="PF00198">
    <property type="entry name" value="2-oxoacid_dh"/>
    <property type="match status" value="1"/>
</dbReference>
<keyword evidence="8 9" id="KW-0012">Acyltransferase</keyword>
<evidence type="ECO:0000256" key="3">
    <source>
        <dbReference type="ARBA" id="ARBA00007317"/>
    </source>
</evidence>
<keyword evidence="5 9" id="KW-0450">Lipoyl</keyword>
<comment type="caution">
    <text evidence="12">The sequence shown here is derived from an EMBL/GenBank/DDBJ whole genome shotgun (WGS) entry which is preliminary data.</text>
</comment>
<sequence length="469" mass="52139">MFTRLVFHLPRQQWRLIPKVYLFSQFHSSALGAAIKPVLLTDIGEGITECEIIQWFVRPETKVEEWDKLCEVSSDKASVEITSRFAGIIKNLHYEAGEMAKVGKPLVDIDIQDESEPKNLEFITNKLAEDPKVQASESIDKEKMQEISYPNTDSRLVSEGGDTKLATPAVRSLLKQLNTKIEDVFGTGKDGRVLTEDVYKFVENRDASSSNFTIDSPKYDLSVDHGTQTETIKKLSSSQNLMFKTMTKSLSIPHFLYADEIDFTSLSEHRVRLNRSNLLKPVGERLKISFLPFIIKALSISLNQYPILNSRVELNETTCKPSIILRSQHNIGVAMDTPTGLLVPVIKNVSNLTVACIASELARLRILANSGKLTTQDLSGGTITVSNIGSIGGTYVSPVVVEKEVVILGIGKVRTIPAFSENGKLVRKEICNFSWSADHRIIDGATMARAGEVVRGFIENPDSMIMHLR</sequence>
<evidence type="ECO:0000256" key="1">
    <source>
        <dbReference type="ARBA" id="ARBA00001938"/>
    </source>
</evidence>
<keyword evidence="6" id="KW-0809">Transit peptide</keyword>
<feature type="domain" description="Peripheral subunit-binding (PSBD)" evidence="11">
    <location>
        <begin position="165"/>
        <end position="202"/>
    </location>
</feature>
<dbReference type="InterPro" id="IPR000089">
    <property type="entry name" value="Biotin_lipoyl"/>
</dbReference>
<evidence type="ECO:0000256" key="8">
    <source>
        <dbReference type="ARBA" id="ARBA00023315"/>
    </source>
</evidence>
<reference evidence="12 13" key="1">
    <citation type="journal article" date="2014" name="BMC Genomics">
        <title>Adaptive genomic structural variation in the grape powdery mildew pathogen, Erysiphe necator.</title>
        <authorList>
            <person name="Jones L."/>
            <person name="Riaz S."/>
            <person name="Morales-Cruz A."/>
            <person name="Amrine K.C."/>
            <person name="McGuire B."/>
            <person name="Gubler W.D."/>
            <person name="Walker M.A."/>
            <person name="Cantu D."/>
        </authorList>
    </citation>
    <scope>NUCLEOTIDE SEQUENCE [LARGE SCALE GENOMIC DNA]</scope>
    <source>
        <strain evidence="13">c</strain>
    </source>
</reference>
<dbReference type="Gene3D" id="4.10.320.10">
    <property type="entry name" value="E3-binding domain"/>
    <property type="match status" value="1"/>
</dbReference>
<keyword evidence="7" id="KW-0496">Mitochondrion</keyword>
<dbReference type="HOGENOM" id="CLU_016733_10_0_1"/>
<proteinExistence type="inferred from homology"/>
<dbReference type="Proteomes" id="UP000030854">
    <property type="component" value="Unassembled WGS sequence"/>
</dbReference>
<feature type="domain" description="Lipoyl-binding" evidence="10">
    <location>
        <begin position="35"/>
        <end position="110"/>
    </location>
</feature>
<dbReference type="InterPro" id="IPR004167">
    <property type="entry name" value="PSBD"/>
</dbReference>
<dbReference type="EMBL" id="JNVN01001091">
    <property type="protein sequence ID" value="KHJ34035.1"/>
    <property type="molecule type" value="Genomic_DNA"/>
</dbReference>
<dbReference type="InterPro" id="IPR023213">
    <property type="entry name" value="CAT-like_dom_sf"/>
</dbReference>
<evidence type="ECO:0000259" key="10">
    <source>
        <dbReference type="PROSITE" id="PS50968"/>
    </source>
</evidence>